<evidence type="ECO:0000256" key="4">
    <source>
        <dbReference type="ARBA" id="ARBA00023015"/>
    </source>
</evidence>
<evidence type="ECO:0000313" key="11">
    <source>
        <dbReference type="Proteomes" id="UP000267251"/>
    </source>
</evidence>
<dbReference type="AlphaFoldDB" id="A0A4P9Y4M1"/>
<dbReference type="GO" id="GO:0003712">
    <property type="term" value="F:transcription coregulator activity"/>
    <property type="evidence" value="ECO:0007669"/>
    <property type="project" value="InterPro"/>
</dbReference>
<dbReference type="GO" id="GO:0006357">
    <property type="term" value="P:regulation of transcription by RNA polymerase II"/>
    <property type="evidence" value="ECO:0007669"/>
    <property type="project" value="InterPro"/>
</dbReference>
<protein>
    <recommendedName>
        <fullName evidence="3 8">Mediator of RNA polymerase II transcription subunit 18</fullName>
    </recommendedName>
    <alternativeName>
        <fullName evidence="7 8">Mediator complex subunit 18</fullName>
    </alternativeName>
</protein>
<dbReference type="Pfam" id="PF09637">
    <property type="entry name" value="Med18"/>
    <property type="match status" value="1"/>
</dbReference>
<dbReference type="EMBL" id="KZ987957">
    <property type="protein sequence ID" value="RKP13724.1"/>
    <property type="molecule type" value="Genomic_DNA"/>
</dbReference>
<organism evidence="10 11">
    <name type="scientific">Piptocephalis cylindrospora</name>
    <dbReference type="NCBI Taxonomy" id="1907219"/>
    <lineage>
        <taxon>Eukaryota</taxon>
        <taxon>Fungi</taxon>
        <taxon>Fungi incertae sedis</taxon>
        <taxon>Zoopagomycota</taxon>
        <taxon>Zoopagomycotina</taxon>
        <taxon>Zoopagomycetes</taxon>
        <taxon>Zoopagales</taxon>
        <taxon>Piptocephalidaceae</taxon>
        <taxon>Piptocephalis</taxon>
    </lineage>
</organism>
<sequence>MSTHTHKKGSGSQGAPGMLHTLSNPSTSSNHPGGSSTANSTYECSLHGLVPPHLLPTLLTRLTHTCGKDRYTRFAEHDIAHFPMVLGARRTDDSQIRLVRPLKVSNDGIITTTRPVHDTLEWELRMFGHPERHEEEEEGMPEASKPPQPLVTQRQVVRVPMMGDPVAFMPSLGYTFAFEHIRRGHLFFYEESIRVTPTERYQVASAMDPDAKDPWLVEATSLPTTMAGTQDMTGRLIRLKEALRGMTDLRVVGHTHLQHLVSDDAMNG</sequence>
<dbReference type="GO" id="GO:0070847">
    <property type="term" value="C:core mediator complex"/>
    <property type="evidence" value="ECO:0007669"/>
    <property type="project" value="TreeGrafter"/>
</dbReference>
<keyword evidence="6 8" id="KW-0539">Nucleus</keyword>
<evidence type="ECO:0000256" key="6">
    <source>
        <dbReference type="ARBA" id="ARBA00023242"/>
    </source>
</evidence>
<dbReference type="OrthoDB" id="5348092at2759"/>
<keyword evidence="4 8" id="KW-0805">Transcription regulation</keyword>
<comment type="subcellular location">
    <subcellularLocation>
        <location evidence="1 8">Nucleus</location>
    </subcellularLocation>
</comment>
<dbReference type="InterPro" id="IPR019095">
    <property type="entry name" value="Mediator_Med18"/>
</dbReference>
<proteinExistence type="inferred from homology"/>
<keyword evidence="8" id="KW-0010">Activator</keyword>
<dbReference type="PANTHER" id="PTHR13321:SF2">
    <property type="entry name" value="MEDIATOR OF RNA POLYMERASE II TRANSCRIPTION SUBUNIT 18"/>
    <property type="match status" value="1"/>
</dbReference>
<evidence type="ECO:0000256" key="8">
    <source>
        <dbReference type="RuleBase" id="RU364150"/>
    </source>
</evidence>
<dbReference type="Gene3D" id="2.40.320.10">
    <property type="entry name" value="Hypothetical Protein Pfu-838710-001"/>
    <property type="match status" value="1"/>
</dbReference>
<comment type="function">
    <text evidence="8">Component of the Mediator complex, a coactivator involved in the regulated transcription of nearly all RNA polymerase II-dependent genes. Mediator functions as a bridge to convey information from gene-specific regulatory proteins to the basal RNA polymerase II transcription machinery. Mediator is recruited to promoters by direct interactions with regulatory proteins and serves as a scaffold for the assembly of a functional preinitiation complex with RNA polymerase II and the general transcription factors.</text>
</comment>
<gene>
    <name evidence="8" type="primary">MED18</name>
    <name evidence="10" type="ORF">BJ684DRAFT_19810</name>
</gene>
<feature type="compositionally biased region" description="Polar residues" evidence="9">
    <location>
        <begin position="21"/>
        <end position="39"/>
    </location>
</feature>
<evidence type="ECO:0000256" key="5">
    <source>
        <dbReference type="ARBA" id="ARBA00023163"/>
    </source>
</evidence>
<evidence type="ECO:0000256" key="1">
    <source>
        <dbReference type="ARBA" id="ARBA00004123"/>
    </source>
</evidence>
<comment type="similarity">
    <text evidence="2 8">Belongs to the Mediator complex subunit 18 family.</text>
</comment>
<dbReference type="PANTHER" id="PTHR13321">
    <property type="entry name" value="MEDIATOR OF RNA POLYMERASE II TRANSCRIPTION, SUBUNIT 18"/>
    <property type="match status" value="1"/>
</dbReference>
<dbReference type="Proteomes" id="UP000267251">
    <property type="component" value="Unassembled WGS sequence"/>
</dbReference>
<name>A0A4P9Y4M1_9FUNG</name>
<keyword evidence="5 8" id="KW-0804">Transcription</keyword>
<dbReference type="GO" id="GO:0006369">
    <property type="term" value="P:termination of RNA polymerase II transcription"/>
    <property type="evidence" value="ECO:0007669"/>
    <property type="project" value="TreeGrafter"/>
</dbReference>
<dbReference type="GO" id="GO:0016592">
    <property type="term" value="C:mediator complex"/>
    <property type="evidence" value="ECO:0007669"/>
    <property type="project" value="InterPro"/>
</dbReference>
<reference evidence="11" key="1">
    <citation type="journal article" date="2018" name="Nat. Microbiol.">
        <title>Leveraging single-cell genomics to expand the fungal tree of life.</title>
        <authorList>
            <person name="Ahrendt S.R."/>
            <person name="Quandt C.A."/>
            <person name="Ciobanu D."/>
            <person name="Clum A."/>
            <person name="Salamov A."/>
            <person name="Andreopoulos B."/>
            <person name="Cheng J.F."/>
            <person name="Woyke T."/>
            <person name="Pelin A."/>
            <person name="Henrissat B."/>
            <person name="Reynolds N.K."/>
            <person name="Benny G.L."/>
            <person name="Smith M.E."/>
            <person name="James T.Y."/>
            <person name="Grigoriev I.V."/>
        </authorList>
    </citation>
    <scope>NUCLEOTIDE SEQUENCE [LARGE SCALE GENOMIC DNA]</scope>
</reference>
<evidence type="ECO:0000256" key="7">
    <source>
        <dbReference type="ARBA" id="ARBA00032012"/>
    </source>
</evidence>
<evidence type="ECO:0000256" key="9">
    <source>
        <dbReference type="SAM" id="MobiDB-lite"/>
    </source>
</evidence>
<keyword evidence="11" id="KW-1185">Reference proteome</keyword>
<evidence type="ECO:0000313" key="10">
    <source>
        <dbReference type="EMBL" id="RKP13724.1"/>
    </source>
</evidence>
<evidence type="ECO:0000256" key="2">
    <source>
        <dbReference type="ARBA" id="ARBA00009814"/>
    </source>
</evidence>
<accession>A0A4P9Y4M1</accession>
<evidence type="ECO:0000256" key="3">
    <source>
        <dbReference type="ARBA" id="ARBA00019612"/>
    </source>
</evidence>
<comment type="subunit">
    <text evidence="8">Component of the Mediator complex.</text>
</comment>
<feature type="region of interest" description="Disordered" evidence="9">
    <location>
        <begin position="1"/>
        <end position="39"/>
    </location>
</feature>